<name>F4KVG8_HALH1</name>
<dbReference type="STRING" id="760192.Halhy_3425"/>
<dbReference type="Gene3D" id="2.40.50.100">
    <property type="match status" value="2"/>
</dbReference>
<dbReference type="GO" id="GO:1990281">
    <property type="term" value="C:efflux pump complex"/>
    <property type="evidence" value="ECO:0007669"/>
    <property type="project" value="TreeGrafter"/>
</dbReference>
<comment type="similarity">
    <text evidence="1">Belongs to the membrane fusion protein (MFP) (TC 8.A.1) family.</text>
</comment>
<evidence type="ECO:0000256" key="1">
    <source>
        <dbReference type="ARBA" id="ARBA00009477"/>
    </source>
</evidence>
<sequence length="349" mass="37405">MKMHHLILGLVLLMFTACGKKEKSSEETKSTPDQSIPVRVVSISSEVVSIPVQVSGIVSASNEARPAFKTGGVIARILVEEGTHVRKGQLLATLNLTEINAQVQQAAEAVAKSKRDLSRAKNLYADSVATLEQVQDATTGLSVAEQSFQIAQYNQSYSEIRSPISGKVVKKLMNQGEVVGPGTPVFYILGDGQADWVIKSGLVDRDWARLRLGDRAEVHLDAYPDRTFVAKVSQLADVGNPQSGTFDAEFAFTGSMPRLAVGLIGSLNIYPKEDAAHPIVPIDALVESNGNSAVVYVLQTDNTVKRTAVRVGQIFENKAIISSGLSADSKVVTSGAPYLEDGSRVKVIN</sequence>
<organism evidence="5 6">
    <name type="scientific">Haliscomenobacter hydrossis (strain ATCC 27775 / DSM 1100 / LMG 10767 / O)</name>
    <dbReference type="NCBI Taxonomy" id="760192"/>
    <lineage>
        <taxon>Bacteria</taxon>
        <taxon>Pseudomonadati</taxon>
        <taxon>Bacteroidota</taxon>
        <taxon>Saprospiria</taxon>
        <taxon>Saprospirales</taxon>
        <taxon>Haliscomenobacteraceae</taxon>
        <taxon>Haliscomenobacter</taxon>
    </lineage>
</organism>
<dbReference type="KEGG" id="hhy:Halhy_3425"/>
<dbReference type="eggNOG" id="COG0845">
    <property type="taxonomic scope" value="Bacteria"/>
</dbReference>
<reference evidence="5 6" key="1">
    <citation type="journal article" date="2011" name="Stand. Genomic Sci.">
        <title>Complete genome sequence of Haliscomenobacter hydrossis type strain (O).</title>
        <authorList>
            <consortium name="US DOE Joint Genome Institute (JGI-PGF)"/>
            <person name="Daligault H."/>
            <person name="Lapidus A."/>
            <person name="Zeytun A."/>
            <person name="Nolan M."/>
            <person name="Lucas S."/>
            <person name="Del Rio T.G."/>
            <person name="Tice H."/>
            <person name="Cheng J.F."/>
            <person name="Tapia R."/>
            <person name="Han C."/>
            <person name="Goodwin L."/>
            <person name="Pitluck S."/>
            <person name="Liolios K."/>
            <person name="Pagani I."/>
            <person name="Ivanova N."/>
            <person name="Huntemann M."/>
            <person name="Mavromatis K."/>
            <person name="Mikhailova N."/>
            <person name="Pati A."/>
            <person name="Chen A."/>
            <person name="Palaniappan K."/>
            <person name="Land M."/>
            <person name="Hauser L."/>
            <person name="Brambilla E.M."/>
            <person name="Rohde M."/>
            <person name="Verbarg S."/>
            <person name="Goker M."/>
            <person name="Bristow J."/>
            <person name="Eisen J.A."/>
            <person name="Markowitz V."/>
            <person name="Hugenholtz P."/>
            <person name="Kyrpides N.C."/>
            <person name="Klenk H.P."/>
            <person name="Woyke T."/>
        </authorList>
    </citation>
    <scope>NUCLEOTIDE SEQUENCE [LARGE SCALE GENOMIC DNA]</scope>
    <source>
        <strain evidence="6">ATCC 27775 / DSM 1100 / LMG 10767 / O</strain>
    </source>
</reference>
<keyword evidence="6" id="KW-1185">Reference proteome</keyword>
<dbReference type="SUPFAM" id="SSF111369">
    <property type="entry name" value="HlyD-like secretion proteins"/>
    <property type="match status" value="1"/>
</dbReference>
<evidence type="ECO:0000256" key="2">
    <source>
        <dbReference type="SAM" id="Coils"/>
    </source>
</evidence>
<evidence type="ECO:0000313" key="6">
    <source>
        <dbReference type="Proteomes" id="UP000008461"/>
    </source>
</evidence>
<evidence type="ECO:0000313" key="5">
    <source>
        <dbReference type="EMBL" id="AEE51281.1"/>
    </source>
</evidence>
<dbReference type="GO" id="GO:0015562">
    <property type="term" value="F:efflux transmembrane transporter activity"/>
    <property type="evidence" value="ECO:0007669"/>
    <property type="project" value="TreeGrafter"/>
</dbReference>
<dbReference type="EMBL" id="CP002691">
    <property type="protein sequence ID" value="AEE51281.1"/>
    <property type="molecule type" value="Genomic_DNA"/>
</dbReference>
<dbReference type="Pfam" id="PF25973">
    <property type="entry name" value="BSH_CzcB"/>
    <property type="match status" value="1"/>
</dbReference>
<dbReference type="OrthoDB" id="9798190at2"/>
<dbReference type="Pfam" id="PF25967">
    <property type="entry name" value="RND-MFP_C"/>
    <property type="match status" value="1"/>
</dbReference>
<dbReference type="RefSeq" id="WP_013765822.1">
    <property type="nucleotide sequence ID" value="NC_015510.1"/>
</dbReference>
<dbReference type="NCBIfam" id="TIGR01730">
    <property type="entry name" value="RND_mfp"/>
    <property type="match status" value="1"/>
</dbReference>
<evidence type="ECO:0000259" key="4">
    <source>
        <dbReference type="Pfam" id="PF25973"/>
    </source>
</evidence>
<dbReference type="Gene3D" id="2.40.30.170">
    <property type="match status" value="1"/>
</dbReference>
<protein>
    <submittedName>
        <fullName evidence="5">Efflux transporter, RND family, MFP subunit</fullName>
    </submittedName>
</protein>
<dbReference type="InterPro" id="IPR058627">
    <property type="entry name" value="MdtA-like_C"/>
</dbReference>
<dbReference type="AlphaFoldDB" id="F4KVG8"/>
<dbReference type="Gene3D" id="2.40.420.20">
    <property type="match status" value="1"/>
</dbReference>
<dbReference type="PANTHER" id="PTHR30469:SF15">
    <property type="entry name" value="HLYD FAMILY OF SECRETION PROTEINS"/>
    <property type="match status" value="1"/>
</dbReference>
<proteinExistence type="inferred from homology"/>
<reference key="2">
    <citation type="submission" date="2011-04" db="EMBL/GenBank/DDBJ databases">
        <title>Complete sequence of chromosome of Haliscomenobacter hydrossis DSM 1100.</title>
        <authorList>
            <consortium name="US DOE Joint Genome Institute (JGI-PGF)"/>
            <person name="Lucas S."/>
            <person name="Han J."/>
            <person name="Lapidus A."/>
            <person name="Bruce D."/>
            <person name="Goodwin L."/>
            <person name="Pitluck S."/>
            <person name="Peters L."/>
            <person name="Kyrpides N."/>
            <person name="Mavromatis K."/>
            <person name="Ivanova N."/>
            <person name="Ovchinnikova G."/>
            <person name="Pagani I."/>
            <person name="Daligault H."/>
            <person name="Detter J.C."/>
            <person name="Han C."/>
            <person name="Land M."/>
            <person name="Hauser L."/>
            <person name="Markowitz V."/>
            <person name="Cheng J.-F."/>
            <person name="Hugenholtz P."/>
            <person name="Woyke T."/>
            <person name="Wu D."/>
            <person name="Verbarg S."/>
            <person name="Frueling A."/>
            <person name="Brambilla E."/>
            <person name="Klenk H.-P."/>
            <person name="Eisen J.A."/>
        </authorList>
    </citation>
    <scope>NUCLEOTIDE SEQUENCE</scope>
    <source>
        <strain>DSM 1100</strain>
    </source>
</reference>
<accession>F4KVG8</accession>
<dbReference type="InterPro" id="IPR006143">
    <property type="entry name" value="RND_pump_MFP"/>
</dbReference>
<feature type="domain" description="CzcB-like barrel-sandwich hybrid" evidence="4">
    <location>
        <begin position="69"/>
        <end position="188"/>
    </location>
</feature>
<dbReference type="HOGENOM" id="CLU_018816_1_0_10"/>
<dbReference type="PROSITE" id="PS51257">
    <property type="entry name" value="PROKAR_LIPOPROTEIN"/>
    <property type="match status" value="1"/>
</dbReference>
<feature type="domain" description="Multidrug resistance protein MdtA-like C-terminal permuted SH3" evidence="3">
    <location>
        <begin position="279"/>
        <end position="336"/>
    </location>
</feature>
<dbReference type="PANTHER" id="PTHR30469">
    <property type="entry name" value="MULTIDRUG RESISTANCE PROTEIN MDTA"/>
    <property type="match status" value="1"/>
</dbReference>
<dbReference type="Proteomes" id="UP000008461">
    <property type="component" value="Chromosome"/>
</dbReference>
<evidence type="ECO:0000259" key="3">
    <source>
        <dbReference type="Pfam" id="PF25967"/>
    </source>
</evidence>
<gene>
    <name evidence="5" type="ordered locus">Halhy_3425</name>
</gene>
<dbReference type="InterPro" id="IPR058647">
    <property type="entry name" value="BSH_CzcB-like"/>
</dbReference>
<keyword evidence="2" id="KW-0175">Coiled coil</keyword>
<feature type="coiled-coil region" evidence="2">
    <location>
        <begin position="96"/>
        <end position="123"/>
    </location>
</feature>